<keyword evidence="8" id="KW-0479">Metal-binding</keyword>
<comment type="similarity">
    <text evidence="2">Belongs to the peptidase C19 family.</text>
</comment>
<dbReference type="Pfam" id="PF22936">
    <property type="entry name" value="Pol_BBD"/>
    <property type="match status" value="1"/>
</dbReference>
<feature type="domain" description="Integrase catalytic" evidence="17">
    <location>
        <begin position="330"/>
        <end position="479"/>
    </location>
</feature>
<protein>
    <recommendedName>
        <fullName evidence="3">ubiquitinyl hydrolase 1</fullName>
        <ecNumber evidence="3">3.4.19.12</ecNumber>
    </recommendedName>
</protein>
<dbReference type="SUPFAM" id="SSF56672">
    <property type="entry name" value="DNA/RNA polymerases"/>
    <property type="match status" value="1"/>
</dbReference>
<dbReference type="CDD" id="cd09272">
    <property type="entry name" value="RNase_HI_RT_Ty1"/>
    <property type="match status" value="1"/>
</dbReference>
<evidence type="ECO:0000256" key="13">
    <source>
        <dbReference type="ARBA" id="ARBA00022807"/>
    </source>
</evidence>
<keyword evidence="10" id="KW-0255">Endonuclease</keyword>
<dbReference type="PANTHER" id="PTHR42648:SF32">
    <property type="entry name" value="RIBONUCLEASE H-LIKE DOMAIN, GAG-PRE-INTEGRASE DOMAIN PROTEIN-RELATED"/>
    <property type="match status" value="1"/>
</dbReference>
<dbReference type="InterPro" id="IPR041373">
    <property type="entry name" value="RT_RNaseH"/>
</dbReference>
<gene>
    <name evidence="18" type="ORF">Tci_065507</name>
</gene>
<dbReference type="InterPro" id="IPR013103">
    <property type="entry name" value="RVT_2"/>
</dbReference>
<feature type="region of interest" description="Disordered" evidence="16">
    <location>
        <begin position="776"/>
        <end position="799"/>
    </location>
</feature>
<dbReference type="GO" id="GO:0006508">
    <property type="term" value="P:proteolysis"/>
    <property type="evidence" value="ECO:0007669"/>
    <property type="project" value="UniProtKB-KW"/>
</dbReference>
<keyword evidence="7" id="KW-0540">Nuclease</keyword>
<dbReference type="Pfam" id="PF17917">
    <property type="entry name" value="RT_RNaseH"/>
    <property type="match status" value="1"/>
</dbReference>
<comment type="caution">
    <text evidence="18">The sequence shown here is derived from an EMBL/GenBank/DDBJ whole genome shotgun (WGS) entry which is preliminary data.</text>
</comment>
<dbReference type="GO" id="GO:0004843">
    <property type="term" value="F:cysteine-type deubiquitinase activity"/>
    <property type="evidence" value="ECO:0007669"/>
    <property type="project" value="UniProtKB-EC"/>
</dbReference>
<dbReference type="InterPro" id="IPR025724">
    <property type="entry name" value="GAG-pre-integrase_dom"/>
</dbReference>
<evidence type="ECO:0000256" key="14">
    <source>
        <dbReference type="ARBA" id="ARBA00022918"/>
    </source>
</evidence>
<organism evidence="18">
    <name type="scientific">Tanacetum cinerariifolium</name>
    <name type="common">Dalmatian daisy</name>
    <name type="synonym">Chrysanthemum cinerariifolium</name>
    <dbReference type="NCBI Taxonomy" id="118510"/>
    <lineage>
        <taxon>Eukaryota</taxon>
        <taxon>Viridiplantae</taxon>
        <taxon>Streptophyta</taxon>
        <taxon>Embryophyta</taxon>
        <taxon>Tracheophyta</taxon>
        <taxon>Spermatophyta</taxon>
        <taxon>Magnoliopsida</taxon>
        <taxon>eudicotyledons</taxon>
        <taxon>Gunneridae</taxon>
        <taxon>Pentapetalae</taxon>
        <taxon>asterids</taxon>
        <taxon>campanulids</taxon>
        <taxon>Asterales</taxon>
        <taxon>Asteraceae</taxon>
        <taxon>Asteroideae</taxon>
        <taxon>Anthemideae</taxon>
        <taxon>Anthemidinae</taxon>
        <taxon>Tanacetum</taxon>
    </lineage>
</organism>
<dbReference type="Pfam" id="PF12436">
    <property type="entry name" value="USP7_ICP0_bdg"/>
    <property type="match status" value="1"/>
</dbReference>
<dbReference type="InterPro" id="IPR029346">
    <property type="entry name" value="USP_C"/>
</dbReference>
<dbReference type="GO" id="GO:0046872">
    <property type="term" value="F:metal ion binding"/>
    <property type="evidence" value="ECO:0007669"/>
    <property type="project" value="UniProtKB-KW"/>
</dbReference>
<keyword evidence="13" id="KW-0788">Thiol protease</keyword>
<evidence type="ECO:0000256" key="1">
    <source>
        <dbReference type="ARBA" id="ARBA00000707"/>
    </source>
</evidence>
<keyword evidence="9" id="KW-0064">Aspartyl protease</keyword>
<keyword evidence="11" id="KW-0833">Ubl conjugation pathway</keyword>
<evidence type="ECO:0000256" key="9">
    <source>
        <dbReference type="ARBA" id="ARBA00022750"/>
    </source>
</evidence>
<feature type="coiled-coil region" evidence="15">
    <location>
        <begin position="2322"/>
        <end position="2367"/>
    </location>
</feature>
<dbReference type="Pfam" id="PF00665">
    <property type="entry name" value="rve"/>
    <property type="match status" value="1"/>
</dbReference>
<dbReference type="Gene3D" id="3.10.20.90">
    <property type="entry name" value="Phosphatidylinositol 3-kinase Catalytic Subunit, Chain A, domain 1"/>
    <property type="match status" value="2"/>
</dbReference>
<keyword evidence="4" id="KW-0645">Protease</keyword>
<dbReference type="EMBL" id="BKCJ010010874">
    <property type="protein sequence ID" value="GEU93529.1"/>
    <property type="molecule type" value="Genomic_DNA"/>
</dbReference>
<evidence type="ECO:0000256" key="8">
    <source>
        <dbReference type="ARBA" id="ARBA00022723"/>
    </source>
</evidence>
<evidence type="ECO:0000256" key="4">
    <source>
        <dbReference type="ARBA" id="ARBA00022670"/>
    </source>
</evidence>
<dbReference type="InterPro" id="IPR043502">
    <property type="entry name" value="DNA/RNA_pol_sf"/>
</dbReference>
<dbReference type="Pfam" id="PF13976">
    <property type="entry name" value="gag_pre-integrs"/>
    <property type="match status" value="1"/>
</dbReference>
<evidence type="ECO:0000256" key="16">
    <source>
        <dbReference type="SAM" id="MobiDB-lite"/>
    </source>
</evidence>
<feature type="compositionally biased region" description="Basic residues" evidence="16">
    <location>
        <begin position="1020"/>
        <end position="1031"/>
    </location>
</feature>
<evidence type="ECO:0000256" key="11">
    <source>
        <dbReference type="ARBA" id="ARBA00022786"/>
    </source>
</evidence>
<dbReference type="InterPro" id="IPR012337">
    <property type="entry name" value="RNaseH-like_sf"/>
</dbReference>
<accession>A0A6L2P7F5</accession>
<keyword evidence="14" id="KW-0695">RNA-directed DNA polymerase</keyword>
<reference evidence="18" key="1">
    <citation type="journal article" date="2019" name="Sci. Rep.">
        <title>Draft genome of Tanacetum cinerariifolium, the natural source of mosquito coil.</title>
        <authorList>
            <person name="Yamashiro T."/>
            <person name="Shiraishi A."/>
            <person name="Satake H."/>
            <person name="Nakayama K."/>
        </authorList>
    </citation>
    <scope>NUCLEOTIDE SEQUENCE</scope>
</reference>
<keyword evidence="12" id="KW-0378">Hydrolase</keyword>
<comment type="catalytic activity">
    <reaction evidence="1">
        <text>Thiol-dependent hydrolysis of ester, thioester, amide, peptide and isopeptide bonds formed by the C-terminal Gly of ubiquitin (a 76-residue protein attached to proteins as an intracellular targeting signal).</text>
        <dbReference type="EC" id="3.4.19.12"/>
    </reaction>
</comment>
<dbReference type="PANTHER" id="PTHR42648">
    <property type="entry name" value="TRANSPOSASE, PUTATIVE-RELATED"/>
    <property type="match status" value="1"/>
</dbReference>
<dbReference type="SUPFAM" id="SSF53098">
    <property type="entry name" value="Ribonuclease H-like"/>
    <property type="match status" value="2"/>
</dbReference>
<dbReference type="Gene3D" id="3.30.420.10">
    <property type="entry name" value="Ribonuclease H-like superfamily/Ribonuclease H"/>
    <property type="match status" value="2"/>
</dbReference>
<feature type="region of interest" description="Disordered" evidence="16">
    <location>
        <begin position="1544"/>
        <end position="1573"/>
    </location>
</feature>
<evidence type="ECO:0000256" key="7">
    <source>
        <dbReference type="ARBA" id="ARBA00022722"/>
    </source>
</evidence>
<feature type="compositionally biased region" description="Basic and acidic residues" evidence="16">
    <location>
        <begin position="778"/>
        <end position="792"/>
    </location>
</feature>
<evidence type="ECO:0000256" key="3">
    <source>
        <dbReference type="ARBA" id="ARBA00012759"/>
    </source>
</evidence>
<feature type="region of interest" description="Disordered" evidence="16">
    <location>
        <begin position="2518"/>
        <end position="2544"/>
    </location>
</feature>
<dbReference type="InterPro" id="IPR054722">
    <property type="entry name" value="PolX-like_BBD"/>
</dbReference>
<keyword evidence="6" id="KW-0548">Nucleotidyltransferase</keyword>
<feature type="region of interest" description="Disordered" evidence="16">
    <location>
        <begin position="2174"/>
        <end position="2208"/>
    </location>
</feature>
<dbReference type="Pfam" id="PF14533">
    <property type="entry name" value="USP7_C2"/>
    <property type="match status" value="2"/>
</dbReference>
<dbReference type="InterPro" id="IPR024729">
    <property type="entry name" value="USP7_ICP0-binding_dom"/>
</dbReference>
<dbReference type="InterPro" id="IPR036397">
    <property type="entry name" value="RNaseH_sf"/>
</dbReference>
<feature type="compositionally biased region" description="Polar residues" evidence="16">
    <location>
        <begin position="1037"/>
        <end position="1050"/>
    </location>
</feature>
<dbReference type="EC" id="3.4.19.12" evidence="3"/>
<keyword evidence="15" id="KW-0175">Coiled coil</keyword>
<name>A0A6L2P7F5_TANCI</name>
<evidence type="ECO:0000256" key="5">
    <source>
        <dbReference type="ARBA" id="ARBA00022679"/>
    </source>
</evidence>
<dbReference type="Pfam" id="PF07727">
    <property type="entry name" value="RVT_2"/>
    <property type="match status" value="1"/>
</dbReference>
<feature type="compositionally biased region" description="Pro residues" evidence="16">
    <location>
        <begin position="2184"/>
        <end position="2198"/>
    </location>
</feature>
<feature type="domain" description="Integrase catalytic" evidence="17">
    <location>
        <begin position="1253"/>
        <end position="1419"/>
    </location>
</feature>
<dbReference type="GO" id="GO:0003676">
    <property type="term" value="F:nucleic acid binding"/>
    <property type="evidence" value="ECO:0007669"/>
    <property type="project" value="InterPro"/>
</dbReference>
<feature type="region of interest" description="Disordered" evidence="16">
    <location>
        <begin position="1003"/>
        <end position="1055"/>
    </location>
</feature>
<keyword evidence="5" id="KW-0808">Transferase</keyword>
<proteinExistence type="inferred from homology"/>
<dbReference type="GO" id="GO:0004190">
    <property type="term" value="F:aspartic-type endopeptidase activity"/>
    <property type="evidence" value="ECO:0007669"/>
    <property type="project" value="UniProtKB-KW"/>
</dbReference>
<sequence>MCEHVDKKLTFRASQLEDGDIICLQKPLQPGTVKCRYPNVPSFLEYVHNRQVVRFRSLEKPKEDEFLLELSKLNNYDDVVERVASHLSLDDPSKIRLTSHNCYSQQPKPQPIKYRGVEHLSDMLAHYNQGETLAEVKVRIQKKLQVPDEEFSKWKFAFLSLGRPTYLQDADVVSTRFQRRDVYGAWEQYLGLEHSDNASKRSYAANQQVQNFGEPFFLVIREGETLAEVKTSDILYYEVLDIPLPELQGLKTLKVAFHHATKDEVVIHTIRLPKQSTVGDVINDLKTKVELSHKDAELRLLEVFYHKIYKIFPLNEKIENINDQYWTLRAEEIPEEEKDLGPQDRLIHVYHFTKDASQNQVQVQNFGEPFFLVIREGETLAEVKVRIQKKLQVPDEEFSKKTVPYTKERDKSNGFGRIDHATPRKRGGEYYDPVYFQSTSIIHQTTGPYTPQQNGVAERKNRTLKEMANSMLSYSGLSESFEVDADKDFKENMLRDYYCWLKTYCCLCKLRLLDDAAGIKLRLLEQSAAAVQIISVVQIVKTVSIRVNIVMYKLILPQVVSAAKLPILNPNEFDLWKMRIEQYFLMTDYSLWEVILNGDALFPTRVIEGVVQPVALTIAEQKLAKKNELKARGTLLMALPDKHKLKFNIHKDAKTLMEAIEKRFGGNRETKKVQKTLLKQQYENFTSSSSESLDQIHDRLTNESVSAVASVTATSAKVPVYALPNMDTFSNVVIYSFFASQSNSPQLDNDDLKQIDADDLEEIDLKWQMAMLTMRARSPKDTRRNVPAETQRRNVPVKTSTSNALVLQYDGIFMPPKPDLVFHDAPNVTETVHTAFNVELTPTKPNKDLSQSNRPSAFIIEDWVSDLEDESEAEPIQNAPSFVYPPEHVKTPRPSVKTVEHPIPAETLKQDIPNSRGHRNSQNKKELFICKSLTHLIKDCDYYKKQMVQKPVRNHAMRGNTQHYDRMTNPQPHRHVVPTTILTKSRLVPLTAARPITTTVLQPHVTRPRPVKNVVPKSHSPPRRNINRRPSPKPSNFPQKVTTHEVSQGNPHHALKDKGVIDSGCSRHMIGSMSYLLDFEAINGGYVTFGGNLKGGKITGKGKIKTGKLDFDDVYFSKELKFNLFSVSQMCDKKNSVLFTDTECIVLSSDFKLPDESHVLLRVPRENNMYNVDLKNIVPSGDLTCLFAKATLDESNLWHRRLGHFNFKTMNKLVKGNLVRGLPSKVFKYNHICVACKKGKQHRASCKTKPVSYVSQPLQRLHMDLFGPTFVKSLNKKSYCLVVTHNYSRFSWVFFLATKGETSPILKTFITGIENQLSLKEKIIRSDNGTEFKNHDLYQFCRMKGIKREFSVARTPQQNGIAKRKNMTLIEAARTMLADSLLPIPFWAEAVNTACYVQNRVLVTKPHNKTPYKLLHGRIPSIGFMRPFDCPVTILNTLDPLGKFDGKVDDGFLVGYYVSSKAFRVFNSRTRIVQETLHINFLENKPDVAGSGPLCLFDIDTLTKSRNYQPVSAGNQPNPSAGVQALFDAEKAGEGNVQQYENEFEVEKPESEVHVSPSSSAKANKRDDKIKREAKGKSPIELFTGVRKLIKEFEYFTDNSTNEVNDASSRVFAVGQISTNSTNTFSAAGPFNTAVSPTLRESSYVNPSQYPDDLNIPALEDITYSDDEENVGAEADFTNLETTITVNQGGPTQINNDDFHTCMFACFLSQEEHKRVHQALKDPSWIKAMQEELLQFKMQKVWVLVDLPKGKRAIGTKWGFKNKKNERGIIVRNKARLVAQGHVQEEGINYEEVFASVAKIESIRLFLAYASFMGFMVYQMDVKSAFFYGTIKEKVYVCQPPGFEEPDYPDKLCEAPILIAPDWDMPFELMCDASDFTIGAVLGQRQDKHFRPIHYASKTMTEAESKYTIMKDKFQMISMGELNFFLGLQVKQKPYGIFISQDKYVAEILRKFGLIDGKSAGTPIDTEKPLLKDPDGEDVDVHTYRYVKGKPHLGLWYPKYSPFNLVAYSDSDYAGASLDRKSTTEGCQFFGCILISWQCKKQRVVATSSTEAEYVAAASCCAQVLWIQNQLLDYERKMIITKDTVRESLHLDDAESVDCLPNEEICTELARIGLVRNVYSSSKFYMYPRFLQLMIRAQVGDFSSHTTKYSSPALTQKQADDVVDEVAAGVDVDDVPTADAEPTLPAPTPTTQPPPPLQELPSTSQGGIITDIDADKDVTLEEVAAKDAAIEENANDDESELDELKKVVEVVTTAKLMTKVVTAVAATITAATTPILLLQQLLLLLTEAQTRKNMMIYLKNMVGFKLDYFKGMSYDAIHPIFKKYFNSNVAFLEKTKEHLEEEESRALKRTSESLEKKAAKKQKLNEEIPIVDYEIYTENNKPYYMIKRADGSHQLFLSFLSLLRNFDREDLEARCLSSNMEESKKCLWFSKCQNLETVRVLWSAYHNIYNYTDDLAGREKISIDKHHFVPAVLTLHQQHHPTVLTCMSSKPNDYVSVNSIIQSKDAIFDEERFTSIPRPRGMIQPSSSKIAEDEVEGTNDVPGPYVPRKSTRTRKAKSFGSNFQLYLVEETRDKTLSQREYCFIIKEDPRTLSEAMASRDVAF</sequence>
<evidence type="ECO:0000256" key="6">
    <source>
        <dbReference type="ARBA" id="ARBA00022695"/>
    </source>
</evidence>
<evidence type="ECO:0000259" key="17">
    <source>
        <dbReference type="PROSITE" id="PS50994"/>
    </source>
</evidence>
<dbReference type="PROSITE" id="PS50994">
    <property type="entry name" value="INTEGRASE"/>
    <property type="match status" value="2"/>
</dbReference>
<evidence type="ECO:0000256" key="2">
    <source>
        <dbReference type="ARBA" id="ARBA00009085"/>
    </source>
</evidence>
<feature type="compositionally biased region" description="Basic and acidic residues" evidence="16">
    <location>
        <begin position="1564"/>
        <end position="1573"/>
    </location>
</feature>
<evidence type="ECO:0000256" key="12">
    <source>
        <dbReference type="ARBA" id="ARBA00022801"/>
    </source>
</evidence>
<evidence type="ECO:0000256" key="15">
    <source>
        <dbReference type="SAM" id="Coils"/>
    </source>
</evidence>
<evidence type="ECO:0000256" key="10">
    <source>
        <dbReference type="ARBA" id="ARBA00022759"/>
    </source>
</evidence>
<dbReference type="InterPro" id="IPR001584">
    <property type="entry name" value="Integrase_cat-core"/>
</dbReference>
<evidence type="ECO:0000313" key="18">
    <source>
        <dbReference type="EMBL" id="GEU93529.1"/>
    </source>
</evidence>
<dbReference type="InterPro" id="IPR039537">
    <property type="entry name" value="Retrotran_Ty1/copia-like"/>
</dbReference>
<dbReference type="GO" id="GO:0015074">
    <property type="term" value="P:DNA integration"/>
    <property type="evidence" value="ECO:0007669"/>
    <property type="project" value="InterPro"/>
</dbReference>